<keyword evidence="1" id="KW-0853">WD repeat</keyword>
<gene>
    <name evidence="2" type="ORF">PCAMFM013_S002g000658</name>
</gene>
<proteinExistence type="predicted"/>
<dbReference type="AlphaFoldDB" id="A0A0G4NXE4"/>
<reference evidence="2 3" key="1">
    <citation type="journal article" date="2014" name="Nat. Commun.">
        <title>Multiple recent horizontal transfers of a large genomic region in cheese making fungi.</title>
        <authorList>
            <person name="Cheeseman K."/>
            <person name="Ropars J."/>
            <person name="Renault P."/>
            <person name="Dupont J."/>
            <person name="Gouzy J."/>
            <person name="Branca A."/>
            <person name="Abraham A.L."/>
            <person name="Ceppi M."/>
            <person name="Conseiller E."/>
            <person name="Debuchy R."/>
            <person name="Malagnac F."/>
            <person name="Goarin A."/>
            <person name="Silar P."/>
            <person name="Lacoste S."/>
            <person name="Sallet E."/>
            <person name="Bensimon A."/>
            <person name="Giraud T."/>
            <person name="Brygoo Y."/>
        </authorList>
    </citation>
    <scope>NUCLEOTIDE SEQUENCE [LARGE SCALE GENOMIC DNA]</scope>
    <source>
        <strain evidence="3">FM 013</strain>
    </source>
</reference>
<organism evidence="2 3">
    <name type="scientific">Penicillium camemberti (strain FM 013)</name>
    <dbReference type="NCBI Taxonomy" id="1429867"/>
    <lineage>
        <taxon>Eukaryota</taxon>
        <taxon>Fungi</taxon>
        <taxon>Dikarya</taxon>
        <taxon>Ascomycota</taxon>
        <taxon>Pezizomycotina</taxon>
        <taxon>Eurotiomycetes</taxon>
        <taxon>Eurotiomycetidae</taxon>
        <taxon>Eurotiales</taxon>
        <taxon>Aspergillaceae</taxon>
        <taxon>Penicillium</taxon>
    </lineage>
</organism>
<keyword evidence="3" id="KW-1185">Reference proteome</keyword>
<evidence type="ECO:0000313" key="2">
    <source>
        <dbReference type="EMBL" id="CRL18788.1"/>
    </source>
</evidence>
<evidence type="ECO:0000313" key="3">
    <source>
        <dbReference type="Proteomes" id="UP000053732"/>
    </source>
</evidence>
<dbReference type="InterPro" id="IPR036322">
    <property type="entry name" value="WD40_repeat_dom_sf"/>
</dbReference>
<evidence type="ECO:0000256" key="1">
    <source>
        <dbReference type="PROSITE-ProRule" id="PRU00221"/>
    </source>
</evidence>
<dbReference type="Gene3D" id="2.130.10.10">
    <property type="entry name" value="YVTN repeat-like/Quinoprotein amine dehydrogenase"/>
    <property type="match status" value="1"/>
</dbReference>
<dbReference type="EMBL" id="HG793135">
    <property type="protein sequence ID" value="CRL18788.1"/>
    <property type="molecule type" value="Genomic_DNA"/>
</dbReference>
<accession>A0A0G4NXE4</accession>
<feature type="repeat" description="WD" evidence="1">
    <location>
        <begin position="1"/>
        <end position="30"/>
    </location>
</feature>
<dbReference type="InterPro" id="IPR001680">
    <property type="entry name" value="WD40_rpt"/>
</dbReference>
<dbReference type="InterPro" id="IPR015943">
    <property type="entry name" value="WD40/YVTN_repeat-like_dom_sf"/>
</dbReference>
<dbReference type="SUPFAM" id="SSF50978">
    <property type="entry name" value="WD40 repeat-like"/>
    <property type="match status" value="1"/>
</dbReference>
<dbReference type="PROSITE" id="PS50082">
    <property type="entry name" value="WD_REPEATS_2"/>
    <property type="match status" value="1"/>
</dbReference>
<protein>
    <submittedName>
        <fullName evidence="2">WD40/YVTN repeat-like-containing domain</fullName>
    </submittedName>
</protein>
<dbReference type="Proteomes" id="UP000053732">
    <property type="component" value="Unassembled WGS sequence"/>
</dbReference>
<name>A0A0G4NXE4_PENC3</name>
<sequence>MSQDCTRVATGSLKGAVRLWDVRTGDLLYTWREALFCSNLGFGVFPSEHLLVSSMFPDSSHVWNTESGEYEGKIHPLFMLRNQKNENPELDYSSDGWVRRREDGQRALWLPSQYRANGDEHIIYEKMLICGSAHGLVYFFEFQLDGNLV</sequence>